<evidence type="ECO:0000313" key="3">
    <source>
        <dbReference type="EMBL" id="CAG9183355.1"/>
    </source>
</evidence>
<dbReference type="InterPro" id="IPR036291">
    <property type="entry name" value="NAD(P)-bd_dom_sf"/>
</dbReference>
<protein>
    <recommendedName>
        <fullName evidence="2">Pyrroline-5-carboxylate reductase catalytic N-terminal domain-containing protein</fullName>
    </recommendedName>
</protein>
<reference evidence="3 4" key="1">
    <citation type="submission" date="2021-08" db="EMBL/GenBank/DDBJ databases">
        <authorList>
            <person name="Peeters C."/>
        </authorList>
    </citation>
    <scope>NUCLEOTIDE SEQUENCE [LARGE SCALE GENOMIC DNA]</scope>
    <source>
        <strain evidence="3 4">LMG 32289</strain>
    </source>
</reference>
<keyword evidence="1" id="KW-0560">Oxidoreductase</keyword>
<dbReference type="Proteomes" id="UP000706525">
    <property type="component" value="Unassembled WGS sequence"/>
</dbReference>
<proteinExistence type="predicted"/>
<keyword evidence="4" id="KW-1185">Reference proteome</keyword>
<evidence type="ECO:0000259" key="2">
    <source>
        <dbReference type="Pfam" id="PF03807"/>
    </source>
</evidence>
<gene>
    <name evidence="3" type="ORF">LMG32289_05353</name>
</gene>
<dbReference type="RefSeq" id="WP_223993882.1">
    <property type="nucleotide sequence ID" value="NZ_CAJZAG010000011.1"/>
</dbReference>
<name>A0ABN7ZGE0_9BURK</name>
<dbReference type="PANTHER" id="PTHR14239">
    <property type="entry name" value="DUDULIN-RELATED"/>
    <property type="match status" value="1"/>
</dbReference>
<feature type="domain" description="Pyrroline-5-carboxylate reductase catalytic N-terminal" evidence="2">
    <location>
        <begin position="4"/>
        <end position="93"/>
    </location>
</feature>
<dbReference type="SUPFAM" id="SSF51735">
    <property type="entry name" value="NAD(P)-binding Rossmann-fold domains"/>
    <property type="match status" value="1"/>
</dbReference>
<sequence length="203" mass="21394">MTSIGIIGSGQIGGAIARQLARMNIEATISNSRGPESLREYVTQLGPSIKAGTREETAAKDIVFVAVPWLKLPAALAGLPDFGGRIVVDTNNPLQKPPLPPIDIAGRASSAIVAGLVPGARLVKAFNHHAFWNLEADPATRGGQRILFYASDDQPAKIDIAALIERLGFFGVDMGDIETGSRLFQPPGGPLAGPNILKLELRA</sequence>
<dbReference type="Gene3D" id="3.40.50.720">
    <property type="entry name" value="NAD(P)-binding Rossmann-like Domain"/>
    <property type="match status" value="1"/>
</dbReference>
<dbReference type="Pfam" id="PF03807">
    <property type="entry name" value="F420_oxidored"/>
    <property type="match status" value="1"/>
</dbReference>
<dbReference type="InterPro" id="IPR051267">
    <property type="entry name" value="STEAP_metalloreductase"/>
</dbReference>
<dbReference type="InterPro" id="IPR028939">
    <property type="entry name" value="P5C_Rdtase_cat_N"/>
</dbReference>
<dbReference type="EMBL" id="CAJZAG010000011">
    <property type="protein sequence ID" value="CAG9183355.1"/>
    <property type="molecule type" value="Genomic_DNA"/>
</dbReference>
<evidence type="ECO:0000256" key="1">
    <source>
        <dbReference type="ARBA" id="ARBA00023002"/>
    </source>
</evidence>
<accession>A0ABN7ZGE0</accession>
<organism evidence="3 4">
    <name type="scientific">Cupriavidus pampae</name>
    <dbReference type="NCBI Taxonomy" id="659251"/>
    <lineage>
        <taxon>Bacteria</taxon>
        <taxon>Pseudomonadati</taxon>
        <taxon>Pseudomonadota</taxon>
        <taxon>Betaproteobacteria</taxon>
        <taxon>Burkholderiales</taxon>
        <taxon>Burkholderiaceae</taxon>
        <taxon>Cupriavidus</taxon>
    </lineage>
</organism>
<comment type="caution">
    <text evidence="3">The sequence shown here is derived from an EMBL/GenBank/DDBJ whole genome shotgun (WGS) entry which is preliminary data.</text>
</comment>
<evidence type="ECO:0000313" key="4">
    <source>
        <dbReference type="Proteomes" id="UP000706525"/>
    </source>
</evidence>